<feature type="compositionally biased region" description="Low complexity" evidence="1">
    <location>
        <begin position="32"/>
        <end position="42"/>
    </location>
</feature>
<sequence length="216" mass="23766">MSRLSTRSFSAWISLQALRPRLTRQARRSRRTGGASVTGGASWTDRTRGARTSLNSRRSSRARGTSRASLAHWAHGSHGSDRARQTSLARSTWITTRSTWTRDGRLLAQTHVVPLEPLVLPAESMIFGLKIIEFLLVRRLDVLQLLLCSAQLGICRVYTSFKVDNFFLNSRNNLLSNCGGGSSTAVSPNDTIDRTKESHGRLATVGCGNGCNQYSC</sequence>
<organism evidence="2">
    <name type="scientific">Guillardia theta</name>
    <name type="common">Cryptophyte</name>
    <name type="synonym">Cryptomonas phi</name>
    <dbReference type="NCBI Taxonomy" id="55529"/>
    <lineage>
        <taxon>Eukaryota</taxon>
        <taxon>Cryptophyceae</taxon>
        <taxon>Pyrenomonadales</taxon>
        <taxon>Geminigeraceae</taxon>
        <taxon>Guillardia</taxon>
    </lineage>
</organism>
<gene>
    <name evidence="2" type="ORF">GTHE00462_LOCUS33538</name>
</gene>
<dbReference type="EMBL" id="HBKN01042851">
    <property type="protein sequence ID" value="CAE2331546.1"/>
    <property type="molecule type" value="Transcribed_RNA"/>
</dbReference>
<dbReference type="AlphaFoldDB" id="A0A7S4UB45"/>
<protein>
    <submittedName>
        <fullName evidence="2">Uncharacterized protein</fullName>
    </submittedName>
</protein>
<name>A0A7S4UB45_GUITH</name>
<evidence type="ECO:0000256" key="1">
    <source>
        <dbReference type="SAM" id="MobiDB-lite"/>
    </source>
</evidence>
<feature type="region of interest" description="Disordered" evidence="1">
    <location>
        <begin position="23"/>
        <end position="84"/>
    </location>
</feature>
<evidence type="ECO:0000313" key="2">
    <source>
        <dbReference type="EMBL" id="CAE2331546.1"/>
    </source>
</evidence>
<accession>A0A7S4UB45</accession>
<reference evidence="2" key="1">
    <citation type="submission" date="2021-01" db="EMBL/GenBank/DDBJ databases">
        <authorList>
            <person name="Corre E."/>
            <person name="Pelletier E."/>
            <person name="Niang G."/>
            <person name="Scheremetjew M."/>
            <person name="Finn R."/>
            <person name="Kale V."/>
            <person name="Holt S."/>
            <person name="Cochrane G."/>
            <person name="Meng A."/>
            <person name="Brown T."/>
            <person name="Cohen L."/>
        </authorList>
    </citation>
    <scope>NUCLEOTIDE SEQUENCE</scope>
    <source>
        <strain evidence="2">CCMP 2712</strain>
    </source>
</reference>
<proteinExistence type="predicted"/>